<dbReference type="CDD" id="cd00077">
    <property type="entry name" value="HDc"/>
    <property type="match status" value="1"/>
</dbReference>
<evidence type="ECO:0000313" key="3">
    <source>
        <dbReference type="Proteomes" id="UP000198711"/>
    </source>
</evidence>
<dbReference type="PANTHER" id="PTHR40202:SF1">
    <property type="entry name" value="HD DOMAIN-CONTAINING PROTEIN"/>
    <property type="match status" value="1"/>
</dbReference>
<gene>
    <name evidence="2" type="ORF">SAMN05444410_101195</name>
</gene>
<name>A0A8X8I8P8_9BACT</name>
<accession>A0A8X8I8P8</accession>
<dbReference type="Pfam" id="PF01966">
    <property type="entry name" value="HD"/>
    <property type="match status" value="1"/>
</dbReference>
<reference evidence="2 3" key="1">
    <citation type="submission" date="2016-10" db="EMBL/GenBank/DDBJ databases">
        <authorList>
            <person name="Varghese N."/>
            <person name="Submissions S."/>
        </authorList>
    </citation>
    <scope>NUCLEOTIDE SEQUENCE [LARGE SCALE GENOMIC DNA]</scope>
    <source>
        <strain evidence="2 3">DSM 25353</strain>
    </source>
</reference>
<dbReference type="PANTHER" id="PTHR40202">
    <property type="match status" value="1"/>
</dbReference>
<dbReference type="EMBL" id="FNNO01000001">
    <property type="protein sequence ID" value="SDW08288.1"/>
    <property type="molecule type" value="Genomic_DNA"/>
</dbReference>
<proteinExistence type="predicted"/>
<keyword evidence="3" id="KW-1185">Reference proteome</keyword>
<comment type="caution">
    <text evidence="2">The sequence shown here is derived from an EMBL/GenBank/DDBJ whole genome shotgun (WGS) entry which is preliminary data.</text>
</comment>
<evidence type="ECO:0000259" key="1">
    <source>
        <dbReference type="Pfam" id="PF01966"/>
    </source>
</evidence>
<protein>
    <submittedName>
        <fullName evidence="2">Phosphonate degradation operons associated HDIG domain protein</fullName>
    </submittedName>
</protein>
<organism evidence="2 3">
    <name type="scientific">Hydrobacter penzbergensis</name>
    <dbReference type="NCBI Taxonomy" id="1235997"/>
    <lineage>
        <taxon>Bacteria</taxon>
        <taxon>Pseudomonadati</taxon>
        <taxon>Bacteroidota</taxon>
        <taxon>Chitinophagia</taxon>
        <taxon>Chitinophagales</taxon>
        <taxon>Chitinophagaceae</taxon>
        <taxon>Hydrobacter</taxon>
    </lineage>
</organism>
<dbReference type="SUPFAM" id="SSF109604">
    <property type="entry name" value="HD-domain/PDEase-like"/>
    <property type="match status" value="1"/>
</dbReference>
<feature type="domain" description="HD" evidence="1">
    <location>
        <begin position="34"/>
        <end position="111"/>
    </location>
</feature>
<dbReference type="InterPro" id="IPR052567">
    <property type="entry name" value="OP_Dioxygenase"/>
</dbReference>
<dbReference type="Proteomes" id="UP000198711">
    <property type="component" value="Unassembled WGS sequence"/>
</dbReference>
<dbReference type="AlphaFoldDB" id="A0A8X8I8P8"/>
<dbReference type="RefSeq" id="WP_092721373.1">
    <property type="nucleotide sequence ID" value="NZ_FNNO01000001.1"/>
</dbReference>
<sequence length="190" mass="21784">MTQQEVTQIVKEILALYEQYGDADYIGEPVSQLEHMCQCAQLAEEEGYDNEVILAAFMHDIGHLCGNLLSAAEMNGFGIVDHEKLGEVYIRSKGFSEKVAKLVGSHVASKRYLTFKYPEYYAKLSPASKETLVMQGGTMTVEEAEAFEQEELFHLYVTLRRWDEEAKRENVPLVSLQHYERIMEEHLLKQ</sequence>
<evidence type="ECO:0000313" key="2">
    <source>
        <dbReference type="EMBL" id="SDW08288.1"/>
    </source>
</evidence>
<dbReference type="Gene3D" id="1.10.3210.10">
    <property type="entry name" value="Hypothetical protein af1432"/>
    <property type="match status" value="1"/>
</dbReference>
<dbReference type="InterPro" id="IPR006674">
    <property type="entry name" value="HD_domain"/>
</dbReference>
<dbReference type="InterPro" id="IPR003607">
    <property type="entry name" value="HD/PDEase_dom"/>
</dbReference>